<sequence>MADISDNNIFDRLKGLIKSGTKPGVEETEVSFMRREKIIVFAGAYIMAVSLWFIVNLSGSFSINVNVPIEPGNIPENMALTEELPEFVQVGVSGDGWQLLNLYNDPPVVVINIENREVNLFDQVRQRLSYLQGIDIAKVQPLLLSIDMEPKVSKKVPVKVPSEISFQNRFGVVGSPSFSPDSITITGAESMIEEIDEWVVHDTLRLSDVRDDISMNISLNKNEGVIELSETKVTFTANVSEFTEGETMVYIRTRGLPRGQNVNYNPSSVTIKFDVPIEQFADVEQMKPYEVYVPYSKILEDSSGFVTPDIELVENQFELRLRSFQPKAVAYFIVLN</sequence>
<dbReference type="RefSeq" id="WP_390298748.1">
    <property type="nucleotide sequence ID" value="NZ_JBHULI010000003.1"/>
</dbReference>
<dbReference type="InterPro" id="IPR012505">
    <property type="entry name" value="YbbR"/>
</dbReference>
<evidence type="ECO:0000313" key="2">
    <source>
        <dbReference type="EMBL" id="MFD2531530.1"/>
    </source>
</evidence>
<accession>A0ABW5JGQ7</accession>
<evidence type="ECO:0000313" key="3">
    <source>
        <dbReference type="Proteomes" id="UP001597460"/>
    </source>
</evidence>
<dbReference type="Proteomes" id="UP001597460">
    <property type="component" value="Unassembled WGS sequence"/>
</dbReference>
<dbReference type="Gene3D" id="2.170.120.40">
    <property type="entry name" value="YbbR-like domain"/>
    <property type="match status" value="1"/>
</dbReference>
<keyword evidence="1" id="KW-0812">Transmembrane</keyword>
<organism evidence="2 3">
    <name type="scientific">Gracilimonas halophila</name>
    <dbReference type="NCBI Taxonomy" id="1834464"/>
    <lineage>
        <taxon>Bacteria</taxon>
        <taxon>Pseudomonadati</taxon>
        <taxon>Balneolota</taxon>
        <taxon>Balneolia</taxon>
        <taxon>Balneolales</taxon>
        <taxon>Balneolaceae</taxon>
        <taxon>Gracilimonas</taxon>
    </lineage>
</organism>
<name>A0ABW5JGQ7_9BACT</name>
<dbReference type="PANTHER" id="PTHR37804:SF1">
    <property type="entry name" value="CDAA REGULATORY PROTEIN CDAR"/>
    <property type="match status" value="1"/>
</dbReference>
<comment type="caution">
    <text evidence="2">The sequence shown here is derived from an EMBL/GenBank/DDBJ whole genome shotgun (WGS) entry which is preliminary data.</text>
</comment>
<keyword evidence="1" id="KW-0472">Membrane</keyword>
<gene>
    <name evidence="2" type="ORF">ACFSVN_03635</name>
</gene>
<reference evidence="3" key="1">
    <citation type="journal article" date="2019" name="Int. J. Syst. Evol. Microbiol.">
        <title>The Global Catalogue of Microorganisms (GCM) 10K type strain sequencing project: providing services to taxonomists for standard genome sequencing and annotation.</title>
        <authorList>
            <consortium name="The Broad Institute Genomics Platform"/>
            <consortium name="The Broad Institute Genome Sequencing Center for Infectious Disease"/>
            <person name="Wu L."/>
            <person name="Ma J."/>
        </authorList>
    </citation>
    <scope>NUCLEOTIDE SEQUENCE [LARGE SCALE GENOMIC DNA]</scope>
    <source>
        <strain evidence="3">KCTC 52042</strain>
    </source>
</reference>
<feature type="transmembrane region" description="Helical" evidence="1">
    <location>
        <begin position="38"/>
        <end position="55"/>
    </location>
</feature>
<dbReference type="InterPro" id="IPR053154">
    <property type="entry name" value="c-di-AMP_regulator"/>
</dbReference>
<protein>
    <submittedName>
        <fullName evidence="2">CdaR family protein</fullName>
    </submittedName>
</protein>
<keyword evidence="1" id="KW-1133">Transmembrane helix</keyword>
<dbReference type="PANTHER" id="PTHR37804">
    <property type="entry name" value="CDAA REGULATORY PROTEIN CDAR"/>
    <property type="match status" value="1"/>
</dbReference>
<dbReference type="Pfam" id="PF07949">
    <property type="entry name" value="YbbR"/>
    <property type="match status" value="1"/>
</dbReference>
<dbReference type="EMBL" id="JBHULI010000003">
    <property type="protein sequence ID" value="MFD2531530.1"/>
    <property type="molecule type" value="Genomic_DNA"/>
</dbReference>
<dbReference type="Gene3D" id="2.170.120.30">
    <property type="match status" value="1"/>
</dbReference>
<keyword evidence="3" id="KW-1185">Reference proteome</keyword>
<evidence type="ECO:0000256" key="1">
    <source>
        <dbReference type="SAM" id="Phobius"/>
    </source>
</evidence>
<proteinExistence type="predicted"/>